<gene>
    <name evidence="1" type="ORF">EURHEDRAFT_519253</name>
</gene>
<organism evidence="1 2">
    <name type="scientific">Aspergillus ruber (strain CBS 135680)</name>
    <dbReference type="NCBI Taxonomy" id="1388766"/>
    <lineage>
        <taxon>Eukaryota</taxon>
        <taxon>Fungi</taxon>
        <taxon>Dikarya</taxon>
        <taxon>Ascomycota</taxon>
        <taxon>Pezizomycotina</taxon>
        <taxon>Eurotiomycetes</taxon>
        <taxon>Eurotiomycetidae</taxon>
        <taxon>Eurotiales</taxon>
        <taxon>Aspergillaceae</taxon>
        <taxon>Aspergillus</taxon>
        <taxon>Aspergillus subgen. Aspergillus</taxon>
    </lineage>
</organism>
<evidence type="ECO:0000313" key="2">
    <source>
        <dbReference type="Proteomes" id="UP000019804"/>
    </source>
</evidence>
<reference evidence="2" key="1">
    <citation type="journal article" date="2014" name="Nat. Commun.">
        <title>Genomic adaptations of the halophilic Dead Sea filamentous fungus Eurotium rubrum.</title>
        <authorList>
            <person name="Kis-Papo T."/>
            <person name="Weig A.R."/>
            <person name="Riley R."/>
            <person name="Persoh D."/>
            <person name="Salamov A."/>
            <person name="Sun H."/>
            <person name="Lipzen A."/>
            <person name="Wasser S.P."/>
            <person name="Rambold G."/>
            <person name="Grigoriev I.V."/>
            <person name="Nevo E."/>
        </authorList>
    </citation>
    <scope>NUCLEOTIDE SEQUENCE [LARGE SCALE GENOMIC DNA]</scope>
    <source>
        <strain evidence="2">CBS 135680</strain>
    </source>
</reference>
<evidence type="ECO:0000313" key="1">
    <source>
        <dbReference type="EMBL" id="EYE90329.1"/>
    </source>
</evidence>
<keyword evidence="2" id="KW-1185">Reference proteome</keyword>
<dbReference type="OrthoDB" id="104509at2759"/>
<dbReference type="EMBL" id="KK088462">
    <property type="protein sequence ID" value="EYE90329.1"/>
    <property type="molecule type" value="Genomic_DNA"/>
</dbReference>
<sequence>MVYPSLGLRNPREVVGNTYVDTELQDSSSEFAYPDQQIVTENLWCWGNVVLSRYLRMLVASRSWLESGIHVHSANKGLKEIEISVAVYCGVPVNLEAMKAAGRTINEIIAKGEHKRQLDELPPPLQNS</sequence>
<name>A0A017S122_ASPRC</name>
<dbReference type="HOGENOM" id="CLU_070025_3_2_1"/>
<dbReference type="Proteomes" id="UP000019804">
    <property type="component" value="Unassembled WGS sequence"/>
</dbReference>
<accession>A0A017S122</accession>
<dbReference type="GeneID" id="63701892"/>
<proteinExistence type="predicted"/>
<dbReference type="RefSeq" id="XP_040634019.1">
    <property type="nucleotide sequence ID" value="XM_040786768.1"/>
</dbReference>
<dbReference type="STRING" id="1388766.A0A017S122"/>
<dbReference type="AlphaFoldDB" id="A0A017S122"/>
<protein>
    <submittedName>
        <fullName evidence="1">Uncharacterized protein</fullName>
    </submittedName>
</protein>